<proteinExistence type="predicted"/>
<sequence length="257" mass="30095">MYTEEIKYLSYESLENTHENKIRNTYFENRNCLINLLDFLNQEVVILPSSYFSYAEGPGHILEDGYLDYDVEDESLFDVVIDKTCQIEGEDGYHISVLDDYITIIAQNKRCLFTNKDMEEGNIIGSVIWVKNFNELLKKFEKENLKRISKAIVHPHVIKTYEADQNVTEEGLIGDFFLSMEIYKPETVYKYAIDSHMENICIDVYNRLTEKRLNCLVDKHIQKYKRCNGYGTKGEEGYSTQLCKCGRLRALCYLNLQ</sequence>
<dbReference type="EMBL" id="KQ964442">
    <property type="protein sequence ID" value="KXN73020.1"/>
    <property type="molecule type" value="Genomic_DNA"/>
</dbReference>
<reference evidence="1 2" key="1">
    <citation type="journal article" date="2015" name="Genome Biol. Evol.">
        <title>Phylogenomic analyses indicate that early fungi evolved digesting cell walls of algal ancestors of land plants.</title>
        <authorList>
            <person name="Chang Y."/>
            <person name="Wang S."/>
            <person name="Sekimoto S."/>
            <person name="Aerts A.L."/>
            <person name="Choi C."/>
            <person name="Clum A."/>
            <person name="LaButti K.M."/>
            <person name="Lindquist E.A."/>
            <person name="Yee Ngan C."/>
            <person name="Ohm R.A."/>
            <person name="Salamov A.A."/>
            <person name="Grigoriev I.V."/>
            <person name="Spatafora J.W."/>
            <person name="Berbee M.L."/>
        </authorList>
    </citation>
    <scope>NUCLEOTIDE SEQUENCE [LARGE SCALE GENOMIC DNA]</scope>
    <source>
        <strain evidence="1 2">NRRL 28638</strain>
    </source>
</reference>
<name>A0A137PDF6_CONC2</name>
<evidence type="ECO:0000313" key="1">
    <source>
        <dbReference type="EMBL" id="KXN73020.1"/>
    </source>
</evidence>
<organism evidence="1 2">
    <name type="scientific">Conidiobolus coronatus (strain ATCC 28846 / CBS 209.66 / NRRL 28638)</name>
    <name type="common">Delacroixia coronata</name>
    <dbReference type="NCBI Taxonomy" id="796925"/>
    <lineage>
        <taxon>Eukaryota</taxon>
        <taxon>Fungi</taxon>
        <taxon>Fungi incertae sedis</taxon>
        <taxon>Zoopagomycota</taxon>
        <taxon>Entomophthoromycotina</taxon>
        <taxon>Entomophthoromycetes</taxon>
        <taxon>Entomophthorales</taxon>
        <taxon>Ancylistaceae</taxon>
        <taxon>Conidiobolus</taxon>
    </lineage>
</organism>
<gene>
    <name evidence="1" type="ORF">CONCODRAFT_15738</name>
</gene>
<keyword evidence="2" id="KW-1185">Reference proteome</keyword>
<protein>
    <submittedName>
        <fullName evidence="1">Uncharacterized protein</fullName>
    </submittedName>
</protein>
<accession>A0A137PDF6</accession>
<dbReference type="Proteomes" id="UP000070444">
    <property type="component" value="Unassembled WGS sequence"/>
</dbReference>
<dbReference type="AlphaFoldDB" id="A0A137PDF6"/>
<evidence type="ECO:0000313" key="2">
    <source>
        <dbReference type="Proteomes" id="UP000070444"/>
    </source>
</evidence>